<dbReference type="Gene3D" id="6.10.140.140">
    <property type="match status" value="1"/>
</dbReference>
<gene>
    <name evidence="2" type="primary">Znf786</name>
    <name evidence="2" type="ORF">URIAAL_R15016</name>
</gene>
<name>A0A7L3UQZ6_URIAL</name>
<feature type="non-terminal residue" evidence="2">
    <location>
        <position position="56"/>
    </location>
</feature>
<dbReference type="EMBL" id="VZUE01005236">
    <property type="protein sequence ID" value="NXV53485.1"/>
    <property type="molecule type" value="Genomic_DNA"/>
</dbReference>
<feature type="domain" description="KRAB" evidence="1">
    <location>
        <begin position="1"/>
        <end position="56"/>
    </location>
</feature>
<dbReference type="InterPro" id="IPR036051">
    <property type="entry name" value="KRAB_dom_sf"/>
</dbReference>
<dbReference type="CDD" id="cd07765">
    <property type="entry name" value="KRAB_A-box"/>
    <property type="match status" value="1"/>
</dbReference>
<dbReference type="SUPFAM" id="SSF109640">
    <property type="entry name" value="KRAB domain (Kruppel-associated box)"/>
    <property type="match status" value="1"/>
</dbReference>
<dbReference type="GO" id="GO:0006355">
    <property type="term" value="P:regulation of DNA-templated transcription"/>
    <property type="evidence" value="ECO:0007669"/>
    <property type="project" value="InterPro"/>
</dbReference>
<dbReference type="PROSITE" id="PS50805">
    <property type="entry name" value="KRAB"/>
    <property type="match status" value="1"/>
</dbReference>
<dbReference type="AlphaFoldDB" id="A0A7L3UQZ6"/>
<dbReference type="PANTHER" id="PTHR23232:SF133">
    <property type="entry name" value="RIKEN CDNA 1700020N01 GENE"/>
    <property type="match status" value="1"/>
</dbReference>
<dbReference type="Proteomes" id="UP000535478">
    <property type="component" value="Unassembled WGS sequence"/>
</dbReference>
<protein>
    <submittedName>
        <fullName evidence="2">ZN786 protein</fullName>
    </submittedName>
</protein>
<keyword evidence="3" id="KW-1185">Reference proteome</keyword>
<reference evidence="2 3" key="1">
    <citation type="submission" date="2019-09" db="EMBL/GenBank/DDBJ databases">
        <title>Bird 10,000 Genomes (B10K) Project - Family phase.</title>
        <authorList>
            <person name="Zhang G."/>
        </authorList>
    </citation>
    <scope>NUCLEOTIDE SEQUENCE [LARGE SCALE GENOMIC DNA]</scope>
    <source>
        <strain evidence="2">OUT-0019</strain>
        <tissue evidence="2">Blood</tissue>
    </source>
</reference>
<dbReference type="PANTHER" id="PTHR23232">
    <property type="entry name" value="KRAB DOMAIN C2H2 ZINC FINGER"/>
    <property type="match status" value="1"/>
</dbReference>
<feature type="non-terminal residue" evidence="2">
    <location>
        <position position="1"/>
    </location>
</feature>
<evidence type="ECO:0000259" key="1">
    <source>
        <dbReference type="PROSITE" id="PS50805"/>
    </source>
</evidence>
<evidence type="ECO:0000313" key="2">
    <source>
        <dbReference type="EMBL" id="NXV53485.1"/>
    </source>
</evidence>
<proteinExistence type="predicted"/>
<evidence type="ECO:0000313" key="3">
    <source>
        <dbReference type="Proteomes" id="UP000535478"/>
    </source>
</evidence>
<organism evidence="2 3">
    <name type="scientific">Uria aalge</name>
    <name type="common">Common mure</name>
    <name type="synonym">Colymbus aalge</name>
    <dbReference type="NCBI Taxonomy" id="13746"/>
    <lineage>
        <taxon>Eukaryota</taxon>
        <taxon>Metazoa</taxon>
        <taxon>Chordata</taxon>
        <taxon>Craniata</taxon>
        <taxon>Vertebrata</taxon>
        <taxon>Euteleostomi</taxon>
        <taxon>Archelosauria</taxon>
        <taxon>Archosauria</taxon>
        <taxon>Dinosauria</taxon>
        <taxon>Saurischia</taxon>
        <taxon>Theropoda</taxon>
        <taxon>Coelurosauria</taxon>
        <taxon>Aves</taxon>
        <taxon>Neognathae</taxon>
        <taxon>Neoaves</taxon>
        <taxon>Charadriiformes</taxon>
        <taxon>Alcidae</taxon>
        <taxon>Uria</taxon>
    </lineage>
</organism>
<accession>A0A7L3UQZ6</accession>
<sequence>FEDVAIYFSPEEWVLLAAWQRELYREVMMDNYDLVASLGKGQPPGLGGGPEARPGG</sequence>
<dbReference type="InterPro" id="IPR050169">
    <property type="entry name" value="Krueppel_C2H2_ZnF"/>
</dbReference>
<dbReference type="SMART" id="SM00349">
    <property type="entry name" value="KRAB"/>
    <property type="match status" value="1"/>
</dbReference>
<dbReference type="Pfam" id="PF01352">
    <property type="entry name" value="KRAB"/>
    <property type="match status" value="1"/>
</dbReference>
<comment type="caution">
    <text evidence="2">The sequence shown here is derived from an EMBL/GenBank/DDBJ whole genome shotgun (WGS) entry which is preliminary data.</text>
</comment>
<dbReference type="InterPro" id="IPR001909">
    <property type="entry name" value="KRAB"/>
</dbReference>